<accession>A0A6J5L449</accession>
<name>A0A6J5L449_9CAUD</name>
<reference evidence="1" key="1">
    <citation type="submission" date="2020-04" db="EMBL/GenBank/DDBJ databases">
        <authorList>
            <person name="Chiriac C."/>
            <person name="Salcher M."/>
            <person name="Ghai R."/>
            <person name="Kavagutti S V."/>
        </authorList>
    </citation>
    <scope>NUCLEOTIDE SEQUENCE</scope>
</reference>
<organism evidence="1">
    <name type="scientific">uncultured Caudovirales phage</name>
    <dbReference type="NCBI Taxonomy" id="2100421"/>
    <lineage>
        <taxon>Viruses</taxon>
        <taxon>Duplodnaviria</taxon>
        <taxon>Heunggongvirae</taxon>
        <taxon>Uroviricota</taxon>
        <taxon>Caudoviricetes</taxon>
        <taxon>Peduoviridae</taxon>
        <taxon>Maltschvirus</taxon>
        <taxon>Maltschvirus maltsch</taxon>
    </lineage>
</organism>
<protein>
    <submittedName>
        <fullName evidence="1">Uncharacterized protein</fullName>
    </submittedName>
</protein>
<gene>
    <name evidence="1" type="ORF">UFOVP99_7</name>
</gene>
<sequence length="79" mass="8351">MVSNKLTSLAEHFAAWSREPRGVQLDQRVLLLLEAELRDAADQVRQLEHQPAGPQAGAGGRLRLVGGTAMQGHALGGAA</sequence>
<proteinExistence type="predicted"/>
<evidence type="ECO:0000313" key="1">
    <source>
        <dbReference type="EMBL" id="CAB4128056.1"/>
    </source>
</evidence>
<dbReference type="EMBL" id="LR796221">
    <property type="protein sequence ID" value="CAB4128056.1"/>
    <property type="molecule type" value="Genomic_DNA"/>
</dbReference>